<evidence type="ECO:0000313" key="5">
    <source>
        <dbReference type="Proteomes" id="UP000004691"/>
    </source>
</evidence>
<dbReference type="InterPro" id="IPR050493">
    <property type="entry name" value="FAD-dep_Monooxygenase_BioMet"/>
</dbReference>
<keyword evidence="2" id="KW-0503">Monooxygenase</keyword>
<dbReference type="GO" id="GO:0004497">
    <property type="term" value="F:monooxygenase activity"/>
    <property type="evidence" value="ECO:0007669"/>
    <property type="project" value="UniProtKB-KW"/>
</dbReference>
<dbReference type="AlphaFoldDB" id="I0UY30"/>
<keyword evidence="1" id="KW-0560">Oxidoreductase</keyword>
<dbReference type="SUPFAM" id="SSF51905">
    <property type="entry name" value="FAD/NAD(P)-binding domain"/>
    <property type="match status" value="1"/>
</dbReference>
<dbReference type="Pfam" id="PF01494">
    <property type="entry name" value="FAD_binding_3"/>
    <property type="match status" value="2"/>
</dbReference>
<dbReference type="OrthoDB" id="9782160at2"/>
<dbReference type="PANTHER" id="PTHR13789">
    <property type="entry name" value="MONOOXYGENASE"/>
    <property type="match status" value="1"/>
</dbReference>
<evidence type="ECO:0000256" key="1">
    <source>
        <dbReference type="ARBA" id="ARBA00023002"/>
    </source>
</evidence>
<dbReference type="Gene3D" id="3.50.50.60">
    <property type="entry name" value="FAD/NAD(P)-binding domain"/>
    <property type="match status" value="1"/>
</dbReference>
<evidence type="ECO:0000256" key="2">
    <source>
        <dbReference type="ARBA" id="ARBA00023033"/>
    </source>
</evidence>
<keyword evidence="5" id="KW-1185">Reference proteome</keyword>
<sequence>MKVVIIGAGFGGMAAAIWLAEAGHEIELYEQAPQIRASGNGVLLLPNGTGLLRELGVDLDGLGARMDSVDGLFRDGSRAIRVKLSKIAQRHGAPVLVGSRGRVAQRLAARLPEGALRVNMRCTGIEYTEDGPVAVSFADGTETKADLVIGADGQRSVVRTALFGEDPAVYLGDATWHGITRLPGAFAEGHAVHSVFGDEGICVMHPVGDGEVYWAFELPFSDGDVLPPGAPGDTGSLAGEGSAVANLRARFGSWTAPGLPELLAAMRDEDVSVFPHIIHRELTQWGKGAVTLVGDAAHVVPPRVGMGLSQALEDAWVLSRAVAGSDDVVARIRAYEQARIRRVRGMQKAARMLGRKTVPMPPWLLRRVGKLLPVTKFNEAQVRNSSNYLNNDLAEPADLVTVAGGRR</sequence>
<dbReference type="RefSeq" id="WP_006236886.1">
    <property type="nucleotide sequence ID" value="NZ_JH636049.1"/>
</dbReference>
<dbReference type="GO" id="GO:0071949">
    <property type="term" value="F:FAD binding"/>
    <property type="evidence" value="ECO:0007669"/>
    <property type="project" value="InterPro"/>
</dbReference>
<dbReference type="PANTHER" id="PTHR13789:SF309">
    <property type="entry name" value="PUTATIVE (AFU_ORTHOLOGUE AFUA_6G14510)-RELATED"/>
    <property type="match status" value="1"/>
</dbReference>
<name>I0UY30_9PSEU</name>
<feature type="domain" description="FAD-binding" evidence="3">
    <location>
        <begin position="278"/>
        <end position="345"/>
    </location>
</feature>
<evidence type="ECO:0000313" key="4">
    <source>
        <dbReference type="EMBL" id="EID52783.1"/>
    </source>
</evidence>
<feature type="domain" description="FAD-binding" evidence="3">
    <location>
        <begin position="2"/>
        <end position="162"/>
    </location>
</feature>
<dbReference type="InterPro" id="IPR036188">
    <property type="entry name" value="FAD/NAD-bd_sf"/>
</dbReference>
<gene>
    <name evidence="4" type="ORF">SacxiDRAFT_0507</name>
</gene>
<accession>I0UY30</accession>
<dbReference type="STRING" id="882086.SacxiDRAFT_0507"/>
<dbReference type="InterPro" id="IPR002938">
    <property type="entry name" value="FAD-bd"/>
</dbReference>
<protein>
    <submittedName>
        <fullName evidence="4">2-polyprenyl-6-methoxyphenol hydroxylase-like oxidoreductase</fullName>
    </submittedName>
</protein>
<organism evidence="4 5">
    <name type="scientific">Saccharomonospora xinjiangensis XJ-54</name>
    <dbReference type="NCBI Taxonomy" id="882086"/>
    <lineage>
        <taxon>Bacteria</taxon>
        <taxon>Bacillati</taxon>
        <taxon>Actinomycetota</taxon>
        <taxon>Actinomycetes</taxon>
        <taxon>Pseudonocardiales</taxon>
        <taxon>Pseudonocardiaceae</taxon>
        <taxon>Saccharomonospora</taxon>
    </lineage>
</organism>
<reference evidence="4 5" key="1">
    <citation type="submission" date="2012-01" db="EMBL/GenBank/DDBJ databases">
        <title>Improved High-Quality Draft sequence of Saccharomonospora xinjiangensis XJ-54.</title>
        <authorList>
            <consortium name="US DOE Joint Genome Institute"/>
            <person name="Lucas S."/>
            <person name="Han J."/>
            <person name="Lapidus A."/>
            <person name="Cheng J.-F."/>
            <person name="Goodwin L."/>
            <person name="Pitluck S."/>
            <person name="Peters L."/>
            <person name="Mikhailova N."/>
            <person name="Teshima H."/>
            <person name="Detter J.C."/>
            <person name="Han C."/>
            <person name="Tapia R."/>
            <person name="Land M."/>
            <person name="Hauser L."/>
            <person name="Kyrpides N."/>
            <person name="Ivanova N."/>
            <person name="Pagani I."/>
            <person name="Brambilla E.-M."/>
            <person name="Klenk H.-P."/>
            <person name="Woyke T."/>
        </authorList>
    </citation>
    <scope>NUCLEOTIDE SEQUENCE [LARGE SCALE GENOMIC DNA]</scope>
    <source>
        <strain evidence="4 5">XJ-54</strain>
    </source>
</reference>
<dbReference type="PRINTS" id="PR00420">
    <property type="entry name" value="RNGMNOXGNASE"/>
</dbReference>
<dbReference type="Proteomes" id="UP000004691">
    <property type="component" value="Unassembled WGS sequence"/>
</dbReference>
<dbReference type="EMBL" id="JH636049">
    <property type="protein sequence ID" value="EID52783.1"/>
    <property type="molecule type" value="Genomic_DNA"/>
</dbReference>
<dbReference type="eggNOG" id="COG0654">
    <property type="taxonomic scope" value="Bacteria"/>
</dbReference>
<proteinExistence type="predicted"/>
<evidence type="ECO:0000259" key="3">
    <source>
        <dbReference type="Pfam" id="PF01494"/>
    </source>
</evidence>
<dbReference type="HOGENOM" id="CLU_009665_19_5_11"/>